<sequence length="307" mass="33202">MSSARNLTSQVQFKDGSAPADNSKPKPPRPSVCMRSTAASAETRKKVATRGKNSEVLTTGGKFIHDKTIEGSTSKKMVTERSESEKVKDVIQQAATLEASKVREQAKEKAGKCESDGVLFDKKQSRKSMWVSESKRAGVRDTAALNQTHEQSDTQRKKISQRDHSSTVFSSGDAMEHRPLRVMNIKADKPQPPQKQQSAAEIKFNAELNALSQGSENQRRMNATKQHNSSIFASDGDSKPLSRPATSGGRVSSNIFSGGAYAEDAAKTRTVTRDVPTLATSCVSAGGGMESARARRDQALRGSGSLW</sequence>
<feature type="region of interest" description="Disordered" evidence="1">
    <location>
        <begin position="124"/>
        <end position="178"/>
    </location>
</feature>
<accession>A0A7S0EC16</accession>
<gene>
    <name evidence="2" type="ORF">HPHI1048_LOCUS8169</name>
</gene>
<proteinExistence type="predicted"/>
<name>A0A7S0EC16_9CRYP</name>
<feature type="region of interest" description="Disordered" evidence="1">
    <location>
        <begin position="1"/>
        <end position="54"/>
    </location>
</feature>
<feature type="compositionally biased region" description="Basic and acidic residues" evidence="1">
    <location>
        <begin position="150"/>
        <end position="165"/>
    </location>
</feature>
<protein>
    <submittedName>
        <fullName evidence="2">Uncharacterized protein</fullName>
    </submittedName>
</protein>
<dbReference type="EMBL" id="HBEO01011928">
    <property type="protein sequence ID" value="CAD8479850.1"/>
    <property type="molecule type" value="Transcribed_RNA"/>
</dbReference>
<reference evidence="2" key="1">
    <citation type="submission" date="2021-01" db="EMBL/GenBank/DDBJ databases">
        <authorList>
            <person name="Corre E."/>
            <person name="Pelletier E."/>
            <person name="Niang G."/>
            <person name="Scheremetjew M."/>
            <person name="Finn R."/>
            <person name="Kale V."/>
            <person name="Holt S."/>
            <person name="Cochrane G."/>
            <person name="Meng A."/>
            <person name="Brown T."/>
            <person name="Cohen L."/>
        </authorList>
    </citation>
    <scope>NUCLEOTIDE SEQUENCE</scope>
    <source>
        <strain evidence="2">CCMP325</strain>
    </source>
</reference>
<feature type="compositionally biased region" description="Polar residues" evidence="1">
    <location>
        <begin position="1"/>
        <end position="12"/>
    </location>
</feature>
<organism evidence="2">
    <name type="scientific">Hanusia phi</name>
    <dbReference type="NCBI Taxonomy" id="3032"/>
    <lineage>
        <taxon>Eukaryota</taxon>
        <taxon>Cryptophyceae</taxon>
        <taxon>Pyrenomonadales</taxon>
        <taxon>Geminigeraceae</taxon>
        <taxon>Hanusia</taxon>
    </lineage>
</organism>
<dbReference type="AlphaFoldDB" id="A0A7S0EC16"/>
<feature type="region of interest" description="Disordered" evidence="1">
    <location>
        <begin position="282"/>
        <end position="307"/>
    </location>
</feature>
<feature type="region of interest" description="Disordered" evidence="1">
    <location>
        <begin position="205"/>
        <end position="256"/>
    </location>
</feature>
<evidence type="ECO:0000256" key="1">
    <source>
        <dbReference type="SAM" id="MobiDB-lite"/>
    </source>
</evidence>
<feature type="compositionally biased region" description="Polar residues" evidence="1">
    <location>
        <begin position="210"/>
        <end position="232"/>
    </location>
</feature>
<evidence type="ECO:0000313" key="2">
    <source>
        <dbReference type="EMBL" id="CAD8479850.1"/>
    </source>
</evidence>